<gene>
    <name evidence="1" type="ORF">SNE40_013031</name>
</gene>
<protein>
    <recommendedName>
        <fullName evidence="3">OTU domain-containing protein</fullName>
    </recommendedName>
</protein>
<dbReference type="Gene3D" id="3.90.70.80">
    <property type="match status" value="1"/>
</dbReference>
<evidence type="ECO:0008006" key="3">
    <source>
        <dbReference type="Google" id="ProtNLM"/>
    </source>
</evidence>
<dbReference type="InterPro" id="IPR038765">
    <property type="entry name" value="Papain-like_cys_pep_sf"/>
</dbReference>
<organism evidence="1 2">
    <name type="scientific">Patella caerulea</name>
    <name type="common">Rayed Mediterranean limpet</name>
    <dbReference type="NCBI Taxonomy" id="87958"/>
    <lineage>
        <taxon>Eukaryota</taxon>
        <taxon>Metazoa</taxon>
        <taxon>Spiralia</taxon>
        <taxon>Lophotrochozoa</taxon>
        <taxon>Mollusca</taxon>
        <taxon>Gastropoda</taxon>
        <taxon>Patellogastropoda</taxon>
        <taxon>Patelloidea</taxon>
        <taxon>Patellidae</taxon>
        <taxon>Patella</taxon>
    </lineage>
</organism>
<evidence type="ECO:0000313" key="1">
    <source>
        <dbReference type="EMBL" id="KAK6178222.1"/>
    </source>
</evidence>
<dbReference type="SUPFAM" id="SSF54001">
    <property type="entry name" value="Cysteine proteinases"/>
    <property type="match status" value="1"/>
</dbReference>
<dbReference type="Proteomes" id="UP001347796">
    <property type="component" value="Unassembled WGS sequence"/>
</dbReference>
<sequence length="99" mass="11282">MRKAAKRERLFNAEFPTDLSARVLLHRYLPVLQCNPLKTSGDGNCLFNAVSLLLQDDEKLTVALRYLSCLTLIENEQSYKKHIEFSKLHNLSPTFSSAV</sequence>
<dbReference type="EMBL" id="JAZGQO010000009">
    <property type="protein sequence ID" value="KAK6178222.1"/>
    <property type="molecule type" value="Genomic_DNA"/>
</dbReference>
<comment type="caution">
    <text evidence="1">The sequence shown here is derived from an EMBL/GenBank/DDBJ whole genome shotgun (WGS) entry which is preliminary data.</text>
</comment>
<evidence type="ECO:0000313" key="2">
    <source>
        <dbReference type="Proteomes" id="UP001347796"/>
    </source>
</evidence>
<proteinExistence type="predicted"/>
<name>A0AAN8JIK5_PATCE</name>
<reference evidence="1 2" key="1">
    <citation type="submission" date="2024-01" db="EMBL/GenBank/DDBJ databases">
        <title>The genome of the rayed Mediterranean limpet Patella caerulea (Linnaeus, 1758).</title>
        <authorList>
            <person name="Anh-Thu Weber A."/>
            <person name="Halstead-Nussloch G."/>
        </authorList>
    </citation>
    <scope>NUCLEOTIDE SEQUENCE [LARGE SCALE GENOMIC DNA]</scope>
    <source>
        <strain evidence="1">AATW-2023a</strain>
        <tissue evidence="1">Whole specimen</tissue>
    </source>
</reference>
<keyword evidence="2" id="KW-1185">Reference proteome</keyword>
<dbReference type="AlphaFoldDB" id="A0AAN8JIK5"/>
<accession>A0AAN8JIK5</accession>